<dbReference type="Proteomes" id="UP000085678">
    <property type="component" value="Unplaced"/>
</dbReference>
<proteinExistence type="inferred from homology"/>
<evidence type="ECO:0000256" key="1">
    <source>
        <dbReference type="ARBA" id="ARBA00034736"/>
    </source>
</evidence>
<dbReference type="GO" id="GO:0110078">
    <property type="term" value="C:TTT Hsp90 cochaperone complex"/>
    <property type="evidence" value="ECO:0007669"/>
    <property type="project" value="InterPro"/>
</dbReference>
<dbReference type="GO" id="GO:0005634">
    <property type="term" value="C:nucleus"/>
    <property type="evidence" value="ECO:0007669"/>
    <property type="project" value="TreeGrafter"/>
</dbReference>
<reference evidence="3" key="1">
    <citation type="submission" date="2025-08" db="UniProtKB">
        <authorList>
            <consortium name="RefSeq"/>
        </authorList>
    </citation>
    <scope>IDENTIFICATION</scope>
    <source>
        <tissue evidence="3">Gonads</tissue>
    </source>
</reference>
<accession>A0A1S3JZP7</accession>
<gene>
    <name evidence="3" type="primary">LOC106177583</name>
</gene>
<evidence type="ECO:0000313" key="3">
    <source>
        <dbReference type="RefSeq" id="XP_013415863.1"/>
    </source>
</evidence>
<dbReference type="InterPro" id="IPR018870">
    <property type="entry name" value="Tti2"/>
</dbReference>
<dbReference type="KEGG" id="lak:106177583"/>
<dbReference type="SUPFAM" id="SSF48371">
    <property type="entry name" value="ARM repeat"/>
    <property type="match status" value="1"/>
</dbReference>
<dbReference type="InterPro" id="IPR016024">
    <property type="entry name" value="ARM-type_fold"/>
</dbReference>
<dbReference type="PANTHER" id="PTHR32226:SF2">
    <property type="entry name" value="TELO2-INTERACTING PROTEIN 2"/>
    <property type="match status" value="1"/>
</dbReference>
<comment type="similarity">
    <text evidence="1">Belongs to the TTI2 family.</text>
</comment>
<dbReference type="GeneID" id="106177583"/>
<protein>
    <submittedName>
        <fullName evidence="3">TELO2-interacting protein 2</fullName>
    </submittedName>
</protein>
<dbReference type="AlphaFoldDB" id="A0A1S3JZP7"/>
<dbReference type="InParanoid" id="A0A1S3JZP7"/>
<dbReference type="GO" id="GO:0005829">
    <property type="term" value="C:cytosol"/>
    <property type="evidence" value="ECO:0007669"/>
    <property type="project" value="TreeGrafter"/>
</dbReference>
<dbReference type="RefSeq" id="XP_013415863.1">
    <property type="nucleotide sequence ID" value="XM_013560409.1"/>
</dbReference>
<name>A0A1S3JZP7_LINAN</name>
<organism evidence="2 3">
    <name type="scientific">Lingula anatina</name>
    <name type="common">Brachiopod</name>
    <name type="synonym">Lingula unguis</name>
    <dbReference type="NCBI Taxonomy" id="7574"/>
    <lineage>
        <taxon>Eukaryota</taxon>
        <taxon>Metazoa</taxon>
        <taxon>Spiralia</taxon>
        <taxon>Lophotrochozoa</taxon>
        <taxon>Brachiopoda</taxon>
        <taxon>Linguliformea</taxon>
        <taxon>Lingulata</taxon>
        <taxon>Lingulida</taxon>
        <taxon>Linguloidea</taxon>
        <taxon>Lingulidae</taxon>
        <taxon>Lingula</taxon>
    </lineage>
</organism>
<dbReference type="PANTHER" id="PTHR32226">
    <property type="entry name" value="TELO2-INTERACTING PROTEIN 2"/>
    <property type="match status" value="1"/>
</dbReference>
<sequence>MLCILEVTRTYNMADTSKQLERLVSELSILDDAGDCVGLTGSVSVARYLNRILTLKYSKIHEFNSALNKLKRLLREFEGDLDCDKQLCSDFINYICEQYLRHESFEHEVYEFDSSDFEGLPECAAFVLDVCSLIIERLREHRKDNVTKSVMKHCRHTVVSVCAANSQPLPWTNDISIDLAGKTLEYLCAIYECSNTTQLLLGASESQQTVVRQVLGLLQPKMMRNSWKNNPISQHILQWSLMQIKFPHLSDYLNVVIPPALLFTDDYVPRNKVLGIQCLRHIICNTTKTSLRLHSRAEVIYEALYHQLYTHDVEVIEALHPTLLQILEIVEVSPKQVDAERALGKYDCVLQHILRDMLVEVKIVIRRALSSHLPAYLQAMGITIVRHLKQLLNVIHSYLDAYDGPAETARINILIILQVTITEAWPRILYHCDDILKKLLTFIYDVSVDKTLTPQNVKTCLLEEAVTCLRLLKQACKGRVEELLQCFKNDNVNEICWDCIRRVLQE</sequence>
<evidence type="ECO:0000313" key="2">
    <source>
        <dbReference type="Proteomes" id="UP000085678"/>
    </source>
</evidence>
<dbReference type="OrthoDB" id="6417021at2759"/>
<keyword evidence="2" id="KW-1185">Reference proteome</keyword>
<dbReference type="Pfam" id="PF10521">
    <property type="entry name" value="Tti2"/>
    <property type="match status" value="1"/>
</dbReference>